<sequence length="133" mass="15378">MLIIGIVAENAALNIGAAILFALSVALPFITLAMQNTKIDKKVRESRDYLKTEQFFTFEKESLRLTIQAGSRVESYDIPFAQIPRVYARKDRYYIYIGASQILILKRQNIREGSAEELNELFRSLGKRFREKR</sequence>
<gene>
    <name evidence="2" type="ORF">H9729_03025</name>
</gene>
<accession>A0A9D1ZZ60</accession>
<protein>
    <recommendedName>
        <fullName evidence="4">YcxB family protein</fullName>
    </recommendedName>
</protein>
<keyword evidence="1" id="KW-0812">Transmembrane</keyword>
<comment type="caution">
    <text evidence="2">The sequence shown here is derived from an EMBL/GenBank/DDBJ whole genome shotgun (WGS) entry which is preliminary data.</text>
</comment>
<proteinExistence type="predicted"/>
<evidence type="ECO:0008006" key="4">
    <source>
        <dbReference type="Google" id="ProtNLM"/>
    </source>
</evidence>
<reference evidence="2" key="2">
    <citation type="submission" date="2021-04" db="EMBL/GenBank/DDBJ databases">
        <authorList>
            <person name="Gilroy R."/>
        </authorList>
    </citation>
    <scope>NUCLEOTIDE SEQUENCE</scope>
    <source>
        <strain evidence="2">1345</strain>
    </source>
</reference>
<organism evidence="2 3">
    <name type="scientific">Candidatus Borkfalkia excrementigallinarum</name>
    <dbReference type="NCBI Taxonomy" id="2838506"/>
    <lineage>
        <taxon>Bacteria</taxon>
        <taxon>Bacillati</taxon>
        <taxon>Bacillota</taxon>
        <taxon>Clostridia</taxon>
        <taxon>Christensenellales</taxon>
        <taxon>Christensenellaceae</taxon>
        <taxon>Candidatus Borkfalkia</taxon>
    </lineage>
</organism>
<dbReference type="Proteomes" id="UP000886750">
    <property type="component" value="Unassembled WGS sequence"/>
</dbReference>
<feature type="transmembrane region" description="Helical" evidence="1">
    <location>
        <begin position="12"/>
        <end position="34"/>
    </location>
</feature>
<name>A0A9D1ZZ60_9FIRM</name>
<evidence type="ECO:0000256" key="1">
    <source>
        <dbReference type="SAM" id="Phobius"/>
    </source>
</evidence>
<dbReference type="AlphaFoldDB" id="A0A9D1ZZ60"/>
<evidence type="ECO:0000313" key="2">
    <source>
        <dbReference type="EMBL" id="HIY96639.1"/>
    </source>
</evidence>
<keyword evidence="1" id="KW-0472">Membrane</keyword>
<reference evidence="2" key="1">
    <citation type="journal article" date="2021" name="PeerJ">
        <title>Extensive microbial diversity within the chicken gut microbiome revealed by metagenomics and culture.</title>
        <authorList>
            <person name="Gilroy R."/>
            <person name="Ravi A."/>
            <person name="Getino M."/>
            <person name="Pursley I."/>
            <person name="Horton D.L."/>
            <person name="Alikhan N.F."/>
            <person name="Baker D."/>
            <person name="Gharbi K."/>
            <person name="Hall N."/>
            <person name="Watson M."/>
            <person name="Adriaenssens E.M."/>
            <person name="Foster-Nyarko E."/>
            <person name="Jarju S."/>
            <person name="Secka A."/>
            <person name="Antonio M."/>
            <person name="Oren A."/>
            <person name="Chaudhuri R.R."/>
            <person name="La Ragione R."/>
            <person name="Hildebrand F."/>
            <person name="Pallen M.J."/>
        </authorList>
    </citation>
    <scope>NUCLEOTIDE SEQUENCE</scope>
    <source>
        <strain evidence="2">1345</strain>
    </source>
</reference>
<dbReference type="EMBL" id="DXCQ01000028">
    <property type="protein sequence ID" value="HIY96639.1"/>
    <property type="molecule type" value="Genomic_DNA"/>
</dbReference>
<keyword evidence="1" id="KW-1133">Transmembrane helix</keyword>
<evidence type="ECO:0000313" key="3">
    <source>
        <dbReference type="Proteomes" id="UP000886750"/>
    </source>
</evidence>